<feature type="region of interest" description="Disordered" evidence="1">
    <location>
        <begin position="1996"/>
        <end position="2021"/>
    </location>
</feature>
<dbReference type="SMART" id="SM00912">
    <property type="entry name" value="Haemagg_act"/>
    <property type="match status" value="1"/>
</dbReference>
<dbReference type="InterPro" id="IPR008619">
    <property type="entry name" value="Filamentous_hemagglutn_rpt"/>
</dbReference>
<dbReference type="CDD" id="cd20686">
    <property type="entry name" value="CdiA-CT_Ec-like"/>
    <property type="match status" value="1"/>
</dbReference>
<protein>
    <submittedName>
        <fullName evidence="3">DUF637 domain-containing protein</fullName>
    </submittedName>
</protein>
<keyword evidence="4" id="KW-1185">Reference proteome</keyword>
<gene>
    <name evidence="3" type="ORF">M5G18_07800</name>
</gene>
<evidence type="ECO:0000313" key="4">
    <source>
        <dbReference type="Proteomes" id="UP001150531"/>
    </source>
</evidence>
<dbReference type="Pfam" id="PF05860">
    <property type="entry name" value="TPS"/>
    <property type="match status" value="1"/>
</dbReference>
<evidence type="ECO:0000259" key="2">
    <source>
        <dbReference type="SMART" id="SM00912"/>
    </source>
</evidence>
<reference evidence="3" key="1">
    <citation type="submission" date="2022-05" db="EMBL/GenBank/DDBJ databases">
        <title>Novel Pseudomonas spp. Isolated from a Rainbow Trout Aquaculture Facility.</title>
        <authorList>
            <person name="Testerman T."/>
            <person name="Graf J."/>
        </authorList>
    </citation>
    <scope>NUCLEOTIDE SEQUENCE</scope>
    <source>
        <strain evidence="3">ID386</strain>
    </source>
</reference>
<accession>A0ABT5PL06</accession>
<dbReference type="InterPro" id="IPR025157">
    <property type="entry name" value="Hemagglutinin_rpt"/>
</dbReference>
<dbReference type="Pfam" id="PF13332">
    <property type="entry name" value="Fil_haemagg_2"/>
    <property type="match status" value="3"/>
</dbReference>
<dbReference type="Pfam" id="PF04830">
    <property type="entry name" value="DUF637"/>
    <property type="match status" value="1"/>
</dbReference>
<dbReference type="InterPro" id="IPR006915">
    <property type="entry name" value="DUF637_hemagglutn_put"/>
</dbReference>
<evidence type="ECO:0000313" key="3">
    <source>
        <dbReference type="EMBL" id="MDD1124490.1"/>
    </source>
</evidence>
<dbReference type="RefSeq" id="WP_273897410.1">
    <property type="nucleotide sequence ID" value="NZ_JAMDGS010000005.1"/>
</dbReference>
<dbReference type="EMBL" id="JAMDGS010000005">
    <property type="protein sequence ID" value="MDD1124490.1"/>
    <property type="molecule type" value="Genomic_DNA"/>
</dbReference>
<proteinExistence type="predicted"/>
<organism evidence="3 4">
    <name type="scientific">Pseudomonas aphyarum</name>
    <dbReference type="NCBI Taxonomy" id="2942629"/>
    <lineage>
        <taxon>Bacteria</taxon>
        <taxon>Pseudomonadati</taxon>
        <taxon>Pseudomonadota</taxon>
        <taxon>Gammaproteobacteria</taxon>
        <taxon>Pseudomonadales</taxon>
        <taxon>Pseudomonadaceae</taxon>
        <taxon>Pseudomonas</taxon>
    </lineage>
</organism>
<dbReference type="InterPro" id="IPR010069">
    <property type="entry name" value="CdiA_FHA1_rpt"/>
</dbReference>
<dbReference type="Pfam" id="PF05594">
    <property type="entry name" value="Fil_haemagg"/>
    <property type="match status" value="9"/>
</dbReference>
<feature type="compositionally biased region" description="Basic and acidic residues" evidence="1">
    <location>
        <begin position="2145"/>
        <end position="2155"/>
    </location>
</feature>
<dbReference type="InterPro" id="IPR011050">
    <property type="entry name" value="Pectin_lyase_fold/virulence"/>
</dbReference>
<dbReference type="NCBIfam" id="TIGR01731">
    <property type="entry name" value="fil_hemag_20aa"/>
    <property type="match status" value="23"/>
</dbReference>
<dbReference type="InterPro" id="IPR008638">
    <property type="entry name" value="FhaB/CdiA-like_TPS"/>
</dbReference>
<evidence type="ECO:0000256" key="1">
    <source>
        <dbReference type="SAM" id="MobiDB-lite"/>
    </source>
</evidence>
<dbReference type="SUPFAM" id="SSF51126">
    <property type="entry name" value="Pectin lyase-like"/>
    <property type="match status" value="1"/>
</dbReference>
<feature type="domain" description="Filamentous haemagglutinin FhaB/tRNA nuclease CdiA-like TPS" evidence="2">
    <location>
        <begin position="64"/>
        <end position="185"/>
    </location>
</feature>
<dbReference type="NCBIfam" id="TIGR01901">
    <property type="entry name" value="adhes_NPXG"/>
    <property type="match status" value="1"/>
</dbReference>
<feature type="compositionally biased region" description="Low complexity" evidence="1">
    <location>
        <begin position="2156"/>
        <end position="2166"/>
    </location>
</feature>
<comment type="caution">
    <text evidence="3">The sequence shown here is derived from an EMBL/GenBank/DDBJ whole genome shotgun (WGS) entry which is preliminary data.</text>
</comment>
<sequence length="2930" mass="305546">MNFRQLAFLASQPSAALKNREHFWGMPKRGMAFLLANVMFWQPMWAQADGIVVSAPGTTLDRAGNGVPIINIATPNGAGLSHNQFHDYNVDAQGVILNNATSRTQLTQIGGIILGNPNLRGAAAQTILNEVNGGSPSQLRGYTEVAGQSARVIVANPYGISCNGCGFINTPRVTLTTGKPVLDGTGRLDRFQVDQGSVSIDGKGLDASAVDSFEILTRSAQINAQIHAKRLNITTGRNDVNAETLNATARADDGSAKPQLAIDSSALGGMYAGAIKLVGTEAGVGVKLAGELAASAGDIQIDANGQLTMAKATASNAVDIKANSLEAQQAVYAGTQLTVQTAKDLVNQQSLAARDSVHLTNGGTLTNAGVIEAGVNADNSRNGNGDVTLNSGAVSNRGSVLASRSLSASAAGVFDNQNGIVQAKDVALSATRLLNQGADARIYGETRLAFNVPAIVNLSGLIRFADGQAATLSVDSLDNRKGRIEIAGGSLKLNARTLHNDDGKIIAGRLDIDTRQLDNAGGLIAASQGETKVVARERLNNGTGKIQAKTDLVVSGAELLNQGGTLAADSIRITGTRLDNSSKGVISAENGNLDLALDQDLDNHAGKVQASDRLSVAAQTIDNRNASLTGKTLEVTSLGKLDNSQGTISSDESVLASEDLDNTQGLIQGNTTLNLTARDLDNTNGQLLGGVVDATLDNLTRNDKGAISTETGKLTLVVNKHLNNALGRLQASQGDVDVHAGSIDNRKGVVAAQQLLLVARNGHIDNRGGRVIGDRLNLQAASLDNGEGGLLAAGADGARLILKRTVAGQSQLLNQKGRIQSDADLYIESDTVDNSAGVLLGKTIEVNATRLNNSDKGGIVGTGGDIALKIAGVFNNVTGVVDAAEQHLLLEQLVELDNRGGTLRGQRLDITSTSIDNRDAGQIVAGSDGLKIVGSTVLNQQGAILANGSHAELALGTGNLQNQGGTLQADTLDITSADLDNSAVNGKAGLISSLLGDLQLTVTRLINHGGKLFGKGQVTFDGTRLDNAGGEISGNRLGLEAVGQILNQGGLIESAADLQLSGVQLDNSAGGQIRALGGTSSKIKLNGNLNNQNGVIEIGSQDLELAGAQLNNLSGSVRHAAQGLFNLDLNNLTGTQGSLTGLGNGVWDVAAVNGVGTWQLNGGLTYTSAQDLNLNVGDRIASASALNLNVANLNNAGQLLSDGDLTLTLGGNLINSGRVSAQQKLTINANDLIQQDGRLVSGGDTVMTLRGTLDNLGRLIANQNLTVTAAQINNKGTLGAQGNLEFNAANGISNGADTLLFSGGTMKLHGNSLNNYYGDIYSRGNLTVDAVGGGRAALFSNLSGTVEGEGDIDINAMSVENAKSVFEMSQGGSSGSIRWICGQHCGGHDGWKKGTIIIDRTYNDVVLKDSTASRFVAGKNLTIHASNVENRYSMMAANGNLTVTADRLLNLGAESRSGTSTESIGTPGRIDNSLWDRMEFIEVPAFNAQTQQGNFDEARFNELVAVTNDSRFSHPSNVPINWSPNGNTLYPATLQAGGTVSLNVTDSIQNGKLYNNTYDQLTGNLDSEKATGVGVVDINLGKRSSAASVQVAKDVTRIERVDADGVKQISFVPVDFRGVPFAAVDPTASSTFRLPKGPYGMFVQSPNPQSRYLIETNPELTQTAPFMSSDYLLGKLNFSADEAARRLGDGRYESRLISDAVLAQTGQRFLAGGLNNDYEQFRYLMDNALASKNELNLAVGVTLTSEQVAALTHDIVWMEERVVDGQKVLVPVLYLAQAESRNVRGGSLIQGRDLEMIAGNDLVNVGTLRATNNLTADVKGSLYNGGLVEANERLSLMATDSIRNALAGDIRGNQVSLSTLKGDIVNDRTAVTYSPGQGLRTSLDDGGSISARDTLSIKSGRDLTNSGTITSGADADLSAARDINLLAVQNVNEIHTIENGGHRSTVTTTVENLASSVKSGGNLKLDAGRDINVLASTAEAKGDLLADAKQDLNMASASDEHNVETNSKSGKKRVHEEDNHTVQKAAEFIAGGDVKTTSGRDTTLVASKISAGNEAYVYAGNDLNLLAAQNKDYTLYDMKEKGGFGAKKTKRDEVTQITHVGSEIKTGGNLTLVSEGDQRYQGAKLNSGKDLTLDSGGSITFEAVKDSHQESHDKSSSSAAWTSMESKGQVDETLRQSQLIAKGQTLIKAVDGLHIDIKQINQQSVSQAIDAMVQADPSMAWLKDAEARNDVDWRQVQELHDRWNESHSGLGGPAMIIIIIIVTYFTAGAASGLVGAGATAGSGTAMSAGLAATATSEAVAAGWANAALTAMITSATSTAAVSTINNKGNLGAALKETFSADNLKNYIVAGGTAGLTTGFFNDWTSSTTGTSPALTESTKGALANTGKVVVADSGGLSSLQGIAHFTENQLLQNSTSALLNKALGREGSLGDAVQKSLVNAFTAYGFNLVGDIGVSNHLQDGGLEKIGLHALMGGLSSLASGGDFKTGALAAGVNEALVADLASAYSGMSKDDRERLLLMNSQLIGVLTTAVQDPNADADKLQLGSSIAQSGTQYNYLSHQDVKDLEKALKECKDNCDAVRAEFARRDAANTARLNNCWATGDCEKIKAEIDEGSRELNKLWQNDKTGITDQFLHSNIADSTNARTRASLDHLPKGDPANAVKMLAAAGIIALAPEAIGLLGQLTTRAAASCAANPVLCANEVAIWTAEAGMAEALPVGLGTAAGGLTAKELSDLRGLMEIEAKTGVKLTAEEIAAVVRPAAVGTEGAATIGGQATSTFLKDFGESVLGHNTQIGVRNSKAGTISGAHNVDAFLESVEITGAKISNKITDVRYPGLVEYSYQLPRTNTKGELIGGYKPTSTKTTYDPKVLPDSKVADMSSRAAVKAESLFKATPTLREASINVDGYYFQVTRNSKSGEITNSFITMPPRTK</sequence>
<name>A0ABT5PL06_9PSED</name>
<dbReference type="InterPro" id="IPR012334">
    <property type="entry name" value="Pectin_lyas_fold"/>
</dbReference>
<feature type="region of interest" description="Disordered" evidence="1">
    <location>
        <begin position="2145"/>
        <end position="2168"/>
    </location>
</feature>
<dbReference type="Gene3D" id="2.160.20.10">
    <property type="entry name" value="Single-stranded right-handed beta-helix, Pectin lyase-like"/>
    <property type="match status" value="1"/>
</dbReference>
<dbReference type="Proteomes" id="UP001150531">
    <property type="component" value="Unassembled WGS sequence"/>
</dbReference>